<dbReference type="PROSITE" id="PS50109">
    <property type="entry name" value="HIS_KIN"/>
    <property type="match status" value="1"/>
</dbReference>
<proteinExistence type="predicted"/>
<dbReference type="STRING" id="1313304.CALK_0641"/>
<evidence type="ECO:0000259" key="10">
    <source>
        <dbReference type="PROSITE" id="PS50109"/>
    </source>
</evidence>
<feature type="transmembrane region" description="Helical" evidence="9">
    <location>
        <begin position="21"/>
        <end position="39"/>
    </location>
</feature>
<name>U7DBC7_9BACT</name>
<keyword evidence="9" id="KW-0472">Membrane</keyword>
<dbReference type="InterPro" id="IPR005467">
    <property type="entry name" value="His_kinase_dom"/>
</dbReference>
<keyword evidence="12" id="KW-1185">Reference proteome</keyword>
<keyword evidence="5" id="KW-0547">Nucleotide-binding</keyword>
<evidence type="ECO:0000256" key="7">
    <source>
        <dbReference type="ARBA" id="ARBA00022840"/>
    </source>
</evidence>
<dbReference type="Gene3D" id="3.30.565.10">
    <property type="entry name" value="Histidine kinase-like ATPase, C-terminal domain"/>
    <property type="match status" value="1"/>
</dbReference>
<feature type="domain" description="Histidine kinase" evidence="10">
    <location>
        <begin position="210"/>
        <end position="439"/>
    </location>
</feature>
<dbReference type="InterPro" id="IPR003594">
    <property type="entry name" value="HATPase_dom"/>
</dbReference>
<organism evidence="11 12">
    <name type="scientific">Chitinivibrio alkaliphilus ACht1</name>
    <dbReference type="NCBI Taxonomy" id="1313304"/>
    <lineage>
        <taxon>Bacteria</taxon>
        <taxon>Pseudomonadati</taxon>
        <taxon>Fibrobacterota</taxon>
        <taxon>Chitinivibrionia</taxon>
        <taxon>Chitinivibrionales</taxon>
        <taxon>Chitinivibrionaceae</taxon>
        <taxon>Chitinivibrio</taxon>
    </lineage>
</organism>
<protein>
    <recommendedName>
        <fullName evidence="2">histidine kinase</fullName>
        <ecNumber evidence="2">2.7.13.3</ecNumber>
    </recommendedName>
</protein>
<keyword evidence="3" id="KW-0597">Phosphoprotein</keyword>
<keyword evidence="6 11" id="KW-0418">Kinase</keyword>
<dbReference type="Pfam" id="PF02518">
    <property type="entry name" value="HATPase_c"/>
    <property type="match status" value="1"/>
</dbReference>
<comment type="caution">
    <text evidence="11">The sequence shown here is derived from an EMBL/GenBank/DDBJ whole genome shotgun (WGS) entry which is preliminary data.</text>
</comment>
<dbReference type="EMBL" id="ASJR01000004">
    <property type="protein sequence ID" value="ERP38863.1"/>
    <property type="molecule type" value="Genomic_DNA"/>
</dbReference>
<keyword evidence="7" id="KW-0067">ATP-binding</keyword>
<evidence type="ECO:0000256" key="4">
    <source>
        <dbReference type="ARBA" id="ARBA00022679"/>
    </source>
</evidence>
<dbReference type="Proteomes" id="UP000017148">
    <property type="component" value="Unassembled WGS sequence"/>
</dbReference>
<evidence type="ECO:0000256" key="1">
    <source>
        <dbReference type="ARBA" id="ARBA00000085"/>
    </source>
</evidence>
<sequence length="451" mass="52184">MREKGFFQRIYGYVRSVHPETHIYLYIALVILGIIWYALYTSYMLERLTTYSKASTQAHAEMVSDVLFSDLSQYRKHSIIQGIVEDFDMPIIFTDEYGEPHIWWNIYRRKGLFQREKIAYDDDSYETIQYLRQKVREFENTYAPKLVYAGNSATRMGWLYFSDSTFLSGVRLLPFFEVFFVLIIILAIYIVLKSILFSERRSLWIGLAKETAHQMGTPITSLLGWIEYLKLESTSYESDFTLDYDTMEEDSFPNKVNDIASDMERDIARLRKVANRFELIGSKPSLRPSCLRKLLEDHGAYFSRRVPVFGRKVNVAVDIKNDLPPVLLNSDLLSWVFENLFKNSLDAMDKAEGEIYISAEHVKVDRVVIVRHRDNGCGVGKDKRNTVFSPGYTTKRRGWGLGLALARRIIQTYHKGKIYISWTKKGEGTEIVIELPVAPQAKKGAVHADEA</sequence>
<keyword evidence="9" id="KW-1133">Transmembrane helix</keyword>
<dbReference type="GO" id="GO:0000160">
    <property type="term" value="P:phosphorelay signal transduction system"/>
    <property type="evidence" value="ECO:0007669"/>
    <property type="project" value="UniProtKB-KW"/>
</dbReference>
<evidence type="ECO:0000256" key="2">
    <source>
        <dbReference type="ARBA" id="ARBA00012438"/>
    </source>
</evidence>
<dbReference type="RefSeq" id="WP_022636162.1">
    <property type="nucleotide sequence ID" value="NZ_ASJR01000004.1"/>
</dbReference>
<keyword evidence="9" id="KW-0812">Transmembrane</keyword>
<feature type="transmembrane region" description="Helical" evidence="9">
    <location>
        <begin position="172"/>
        <end position="192"/>
    </location>
</feature>
<dbReference type="eggNOG" id="COG2205">
    <property type="taxonomic scope" value="Bacteria"/>
</dbReference>
<gene>
    <name evidence="11" type="ORF">CALK_0641</name>
</gene>
<dbReference type="SUPFAM" id="SSF55874">
    <property type="entry name" value="ATPase domain of HSP90 chaperone/DNA topoisomerase II/histidine kinase"/>
    <property type="match status" value="1"/>
</dbReference>
<evidence type="ECO:0000313" key="11">
    <source>
        <dbReference type="EMBL" id="ERP38863.1"/>
    </source>
</evidence>
<dbReference type="PANTHER" id="PTHR43065">
    <property type="entry name" value="SENSOR HISTIDINE KINASE"/>
    <property type="match status" value="1"/>
</dbReference>
<evidence type="ECO:0000256" key="5">
    <source>
        <dbReference type="ARBA" id="ARBA00022741"/>
    </source>
</evidence>
<dbReference type="OrthoDB" id="1931120at2"/>
<dbReference type="InterPro" id="IPR036890">
    <property type="entry name" value="HATPase_C_sf"/>
</dbReference>
<reference evidence="11 12" key="1">
    <citation type="journal article" date="2013" name="Environ. Microbiol.">
        <title>Genome analysis of Chitinivibrio alkaliphilus gen. nov., sp. nov., a novel extremely haloalkaliphilic anaerobic chitinolytic bacterium from the candidate phylum Termite Group 3.</title>
        <authorList>
            <person name="Sorokin D.Y."/>
            <person name="Gumerov V.M."/>
            <person name="Rakitin A.L."/>
            <person name="Beletsky A.V."/>
            <person name="Damste J.S."/>
            <person name="Muyzer G."/>
            <person name="Mardanov A.V."/>
            <person name="Ravin N.V."/>
        </authorList>
    </citation>
    <scope>NUCLEOTIDE SEQUENCE [LARGE SCALE GENOMIC DNA]</scope>
    <source>
        <strain evidence="11 12">ACht1</strain>
    </source>
</reference>
<dbReference type="GO" id="GO:0005524">
    <property type="term" value="F:ATP binding"/>
    <property type="evidence" value="ECO:0007669"/>
    <property type="project" value="UniProtKB-KW"/>
</dbReference>
<evidence type="ECO:0000256" key="3">
    <source>
        <dbReference type="ARBA" id="ARBA00022553"/>
    </source>
</evidence>
<keyword evidence="8" id="KW-0902">Two-component regulatory system</keyword>
<dbReference type="EC" id="2.7.13.3" evidence="2"/>
<dbReference type="PRINTS" id="PR00344">
    <property type="entry name" value="BCTRLSENSOR"/>
</dbReference>
<evidence type="ECO:0000256" key="8">
    <source>
        <dbReference type="ARBA" id="ARBA00023012"/>
    </source>
</evidence>
<evidence type="ECO:0000256" key="9">
    <source>
        <dbReference type="SAM" id="Phobius"/>
    </source>
</evidence>
<dbReference type="PANTHER" id="PTHR43065:SF10">
    <property type="entry name" value="PEROXIDE STRESS-ACTIVATED HISTIDINE KINASE MAK3"/>
    <property type="match status" value="1"/>
</dbReference>
<keyword evidence="4" id="KW-0808">Transferase</keyword>
<evidence type="ECO:0000256" key="6">
    <source>
        <dbReference type="ARBA" id="ARBA00022777"/>
    </source>
</evidence>
<accession>U7DBC7</accession>
<dbReference type="GO" id="GO:0004673">
    <property type="term" value="F:protein histidine kinase activity"/>
    <property type="evidence" value="ECO:0007669"/>
    <property type="project" value="UniProtKB-EC"/>
</dbReference>
<dbReference type="InterPro" id="IPR004358">
    <property type="entry name" value="Sig_transdc_His_kin-like_C"/>
</dbReference>
<comment type="catalytic activity">
    <reaction evidence="1">
        <text>ATP + protein L-histidine = ADP + protein N-phospho-L-histidine.</text>
        <dbReference type="EC" id="2.7.13.3"/>
    </reaction>
</comment>
<dbReference type="AlphaFoldDB" id="U7DBC7"/>
<dbReference type="SMART" id="SM00387">
    <property type="entry name" value="HATPase_c"/>
    <property type="match status" value="1"/>
</dbReference>
<evidence type="ECO:0000313" key="12">
    <source>
        <dbReference type="Proteomes" id="UP000017148"/>
    </source>
</evidence>
<dbReference type="PATRIC" id="fig|1313304.3.peg.612"/>